<protein>
    <submittedName>
        <fullName evidence="5">SDR family oxidoreductase</fullName>
    </submittedName>
</protein>
<dbReference type="InterPro" id="IPR057326">
    <property type="entry name" value="KR_dom"/>
</dbReference>
<dbReference type="PANTHER" id="PTHR43976:SF16">
    <property type="entry name" value="SHORT-CHAIN DEHYDROGENASE_REDUCTASE FAMILY PROTEIN"/>
    <property type="match status" value="1"/>
</dbReference>
<accession>A0AA97LYR1</accession>
<evidence type="ECO:0000313" key="5">
    <source>
        <dbReference type="EMBL" id="UOE20439.1"/>
    </source>
</evidence>
<gene>
    <name evidence="5" type="ORF">NI17_004180</name>
</gene>
<evidence type="ECO:0000313" key="6">
    <source>
        <dbReference type="Proteomes" id="UP000265719"/>
    </source>
</evidence>
<dbReference type="CDD" id="cd05374">
    <property type="entry name" value="17beta-HSD-like_SDR_c"/>
    <property type="match status" value="1"/>
</dbReference>
<dbReference type="AlphaFoldDB" id="A0AA97LYR1"/>
<dbReference type="PROSITE" id="PS00061">
    <property type="entry name" value="ADH_SHORT"/>
    <property type="match status" value="1"/>
</dbReference>
<dbReference type="Proteomes" id="UP000265719">
    <property type="component" value="Chromosome"/>
</dbReference>
<dbReference type="SUPFAM" id="SSF51735">
    <property type="entry name" value="NAD(P)-binding Rossmann-fold domains"/>
    <property type="match status" value="1"/>
</dbReference>
<name>A0AA97LYR1_9ACTN</name>
<reference evidence="5" key="1">
    <citation type="submission" date="2020-10" db="EMBL/GenBank/DDBJ databases">
        <title>De novo genome project of the cellulose decomposer Thermobifida halotolerans type strain.</title>
        <authorList>
            <person name="Nagy I."/>
            <person name="Horvath B."/>
            <person name="Kukolya J."/>
            <person name="Nagy I."/>
            <person name="Orsini M."/>
        </authorList>
    </citation>
    <scope>NUCLEOTIDE SEQUENCE</scope>
    <source>
        <strain evidence="5">DSM 44931</strain>
    </source>
</reference>
<evidence type="ECO:0000259" key="4">
    <source>
        <dbReference type="SMART" id="SM00822"/>
    </source>
</evidence>
<dbReference type="Gene3D" id="3.40.50.720">
    <property type="entry name" value="NAD(P)-binding Rossmann-like Domain"/>
    <property type="match status" value="1"/>
</dbReference>
<dbReference type="SMART" id="SM00822">
    <property type="entry name" value="PKS_KR"/>
    <property type="match status" value="1"/>
</dbReference>
<dbReference type="InterPro" id="IPR036291">
    <property type="entry name" value="NAD(P)-bd_dom_sf"/>
</dbReference>
<dbReference type="InterPro" id="IPR051911">
    <property type="entry name" value="SDR_oxidoreductase"/>
</dbReference>
<keyword evidence="6" id="KW-1185">Reference proteome</keyword>
<dbReference type="PRINTS" id="PR00080">
    <property type="entry name" value="SDRFAMILY"/>
</dbReference>
<evidence type="ECO:0000256" key="1">
    <source>
        <dbReference type="ARBA" id="ARBA00006484"/>
    </source>
</evidence>
<dbReference type="InterPro" id="IPR020904">
    <property type="entry name" value="Sc_DH/Rdtase_CS"/>
</dbReference>
<dbReference type="KEGG" id="thao:NI17_004180"/>
<dbReference type="GO" id="GO:0016491">
    <property type="term" value="F:oxidoreductase activity"/>
    <property type="evidence" value="ECO:0007669"/>
    <property type="project" value="UniProtKB-KW"/>
</dbReference>
<dbReference type="PRINTS" id="PR00081">
    <property type="entry name" value="GDHRDH"/>
</dbReference>
<dbReference type="Pfam" id="PF00106">
    <property type="entry name" value="adh_short"/>
    <property type="match status" value="1"/>
</dbReference>
<feature type="domain" description="Ketoreductase" evidence="4">
    <location>
        <begin position="4"/>
        <end position="171"/>
    </location>
</feature>
<dbReference type="EMBL" id="CP063196">
    <property type="protein sequence ID" value="UOE20439.1"/>
    <property type="molecule type" value="Genomic_DNA"/>
</dbReference>
<evidence type="ECO:0000256" key="2">
    <source>
        <dbReference type="ARBA" id="ARBA00023002"/>
    </source>
</evidence>
<keyword evidence="2" id="KW-0560">Oxidoreductase</keyword>
<proteinExistence type="inferred from homology"/>
<dbReference type="PANTHER" id="PTHR43976">
    <property type="entry name" value="SHORT CHAIN DEHYDROGENASE"/>
    <property type="match status" value="1"/>
</dbReference>
<dbReference type="InterPro" id="IPR002347">
    <property type="entry name" value="SDR_fam"/>
</dbReference>
<organism evidence="5 6">
    <name type="scientific">Thermobifida halotolerans</name>
    <dbReference type="NCBI Taxonomy" id="483545"/>
    <lineage>
        <taxon>Bacteria</taxon>
        <taxon>Bacillati</taxon>
        <taxon>Actinomycetota</taxon>
        <taxon>Actinomycetes</taxon>
        <taxon>Streptosporangiales</taxon>
        <taxon>Nocardiopsidaceae</taxon>
        <taxon>Thermobifida</taxon>
    </lineage>
</organism>
<dbReference type="RefSeq" id="WP_084012475.1">
    <property type="nucleotide sequence ID" value="NZ_CP063196.1"/>
</dbReference>
<evidence type="ECO:0000256" key="3">
    <source>
        <dbReference type="RuleBase" id="RU000363"/>
    </source>
</evidence>
<sequence length="277" mass="29459">MPNRRVLITGCSSGVGRALAVRLARRGHEVIASARSAAAVADLDVADRIGLDVTDPESVRRAARRLGAVDVLVNNAGRGMRAPVELAGDDDLRALWETNVLGPVRLIRAFLPAMRERGSGRIVNVSSVAGRRVMPLTGHYAASKHALEAIGEALRHEVRPFGVEVVTVEPGPVRTEFARNLLAADTTDPGPYREVAEWAAELGRAVNAPAQTAEEVADVVVAAVEAERVPLRIPTSPEAARAIADRTGRGDTEYEEWLYGVVPPPERPTGGGDAGTR</sequence>
<comment type="similarity">
    <text evidence="1 3">Belongs to the short-chain dehydrogenases/reductases (SDR) family.</text>
</comment>